<dbReference type="AlphaFoldDB" id="A0A3R8RXZ7"/>
<sequence length="342" mass="37742">MCEVLQQKVVPGAVISHTTAAALLGIALPWWVDRGIGVLAGVSYEEGGRRTVPSTLPTRSEDSSEVLDAEDLPPAWHRRAESGLPVLRSGPRFGRPPTERHLVTPPLLHCRVDPGNQRAAGPNVVVHRTSPRTRFRVGDIELSHPYIALLEIATLLEHDEIVIAIDSLVSRDPPLRDASLEKIRETAEIFGAVWGARALRDALGDARANTDSPGETRTRLLLQRAGFPEPVLNHPVRDPDTNRLRYLDLAYPELGIALEYDGDYHRLTTEQKRKDQGRLDSLHSVGWNIRMLNAEDIKQPERVLDALHRTFVSVGAPTPPTSNWSGSAGKRLGRSLRPPKSA</sequence>
<gene>
    <name evidence="2" type="ORF">DS079_09395</name>
</gene>
<dbReference type="InterPro" id="IPR011335">
    <property type="entry name" value="Restrct_endonuc-II-like"/>
</dbReference>
<organism evidence="2 3">
    <name type="scientific">Brachybacterium paraconglomeratum</name>
    <dbReference type="NCBI Taxonomy" id="173362"/>
    <lineage>
        <taxon>Bacteria</taxon>
        <taxon>Bacillati</taxon>
        <taxon>Actinomycetota</taxon>
        <taxon>Actinomycetes</taxon>
        <taxon>Micrococcales</taxon>
        <taxon>Dermabacteraceae</taxon>
        <taxon>Brachybacterium</taxon>
    </lineage>
</organism>
<feature type="region of interest" description="Disordered" evidence="1">
    <location>
        <begin position="316"/>
        <end position="342"/>
    </location>
</feature>
<dbReference type="Gene3D" id="3.40.960.10">
    <property type="entry name" value="VSR Endonuclease"/>
    <property type="match status" value="1"/>
</dbReference>
<protein>
    <recommendedName>
        <fullName evidence="4">DUF559 domain-containing protein</fullName>
    </recommendedName>
</protein>
<dbReference type="EMBL" id="QOCI01000007">
    <property type="protein sequence ID" value="RRR18413.1"/>
    <property type="molecule type" value="Genomic_DNA"/>
</dbReference>
<proteinExistence type="predicted"/>
<keyword evidence="3" id="KW-1185">Reference proteome</keyword>
<evidence type="ECO:0008006" key="4">
    <source>
        <dbReference type="Google" id="ProtNLM"/>
    </source>
</evidence>
<comment type="caution">
    <text evidence="2">The sequence shown here is derived from an EMBL/GenBank/DDBJ whole genome shotgun (WGS) entry which is preliminary data.</text>
</comment>
<evidence type="ECO:0000313" key="3">
    <source>
        <dbReference type="Proteomes" id="UP000274327"/>
    </source>
</evidence>
<name>A0A3R8RXZ7_9MICO</name>
<dbReference type="SUPFAM" id="SSF52980">
    <property type="entry name" value="Restriction endonuclease-like"/>
    <property type="match status" value="1"/>
</dbReference>
<evidence type="ECO:0000256" key="1">
    <source>
        <dbReference type="SAM" id="MobiDB-lite"/>
    </source>
</evidence>
<reference evidence="2 3" key="1">
    <citation type="submission" date="2018-07" db="EMBL/GenBank/DDBJ databases">
        <title>Brachybacteriurn paraconglorneratum KCTC 9916.</title>
        <authorList>
            <person name="Li Y."/>
        </authorList>
    </citation>
    <scope>NUCLEOTIDE SEQUENCE [LARGE SCALE GENOMIC DNA]</scope>
    <source>
        <strain evidence="2 3">KCTC 9916</strain>
    </source>
</reference>
<dbReference type="Proteomes" id="UP000274327">
    <property type="component" value="Unassembled WGS sequence"/>
</dbReference>
<accession>A0A3R8RXZ7</accession>
<evidence type="ECO:0000313" key="2">
    <source>
        <dbReference type="EMBL" id="RRR18413.1"/>
    </source>
</evidence>